<dbReference type="SMART" id="SM00089">
    <property type="entry name" value="PKD"/>
    <property type="match status" value="6"/>
</dbReference>
<dbReference type="Proteomes" id="UP000033033">
    <property type="component" value="Plasmid unnamed"/>
</dbReference>
<dbReference type="HOGENOM" id="CLU_255626_0_0_2"/>
<dbReference type="InterPro" id="IPR022409">
    <property type="entry name" value="PKD/Chitinase_dom"/>
</dbReference>
<feature type="domain" description="PKD" evidence="1">
    <location>
        <begin position="1140"/>
        <end position="1217"/>
    </location>
</feature>
<dbReference type="EMBL" id="CP009527">
    <property type="protein sequence ID" value="AKB53000.1"/>
    <property type="molecule type" value="Genomic_DNA"/>
</dbReference>
<dbReference type="PROSITE" id="PS50093">
    <property type="entry name" value="PKD"/>
    <property type="match status" value="6"/>
</dbReference>
<dbReference type="CDD" id="cd00146">
    <property type="entry name" value="PKD"/>
    <property type="match status" value="6"/>
</dbReference>
<name>A0A0E3QR98_METBA</name>
<dbReference type="Gene3D" id="2.60.40.10">
    <property type="entry name" value="Immunoglobulins"/>
    <property type="match status" value="6"/>
</dbReference>
<feature type="domain" description="PKD" evidence="1">
    <location>
        <begin position="1221"/>
        <end position="1298"/>
    </location>
</feature>
<dbReference type="PATRIC" id="fig|1434108.4.peg.4436"/>
<reference evidence="2 3" key="1">
    <citation type="submission" date="2014-07" db="EMBL/GenBank/DDBJ databases">
        <title>Methanogenic archaea and the global carbon cycle.</title>
        <authorList>
            <person name="Henriksen J.R."/>
            <person name="Luke J."/>
            <person name="Reinhart S."/>
            <person name="Benedict M.N."/>
            <person name="Youngblut N.D."/>
            <person name="Metcalf M.E."/>
            <person name="Whitaker R.J."/>
            <person name="Metcalf W.W."/>
        </authorList>
    </citation>
    <scope>NUCLEOTIDE SEQUENCE [LARGE SCALE GENOMIC DNA]</scope>
    <source>
        <strain evidence="2 3">MS</strain>
        <plasmid evidence="3">Plasmid</plasmid>
    </source>
</reference>
<feature type="domain" description="PKD" evidence="1">
    <location>
        <begin position="1329"/>
        <end position="1377"/>
    </location>
</feature>
<proteinExistence type="predicted"/>
<protein>
    <submittedName>
        <fullName evidence="2">Cell surface protein</fullName>
    </submittedName>
</protein>
<evidence type="ECO:0000259" key="1">
    <source>
        <dbReference type="PROSITE" id="PS50093"/>
    </source>
</evidence>
<dbReference type="Pfam" id="PF18911">
    <property type="entry name" value="PKD_4"/>
    <property type="match status" value="6"/>
</dbReference>
<dbReference type="InterPro" id="IPR013783">
    <property type="entry name" value="Ig-like_fold"/>
</dbReference>
<organism evidence="2 3">
    <name type="scientific">Methanosarcina barkeri MS</name>
    <dbReference type="NCBI Taxonomy" id="1434108"/>
    <lineage>
        <taxon>Archaea</taxon>
        <taxon>Methanobacteriati</taxon>
        <taxon>Methanobacteriota</taxon>
        <taxon>Stenosarchaea group</taxon>
        <taxon>Methanomicrobia</taxon>
        <taxon>Methanosarcinales</taxon>
        <taxon>Methanosarcinaceae</taxon>
        <taxon>Methanosarcina</taxon>
    </lineage>
</organism>
<accession>A0A0E3QR98</accession>
<geneLocation type="plasmid" evidence="3"/>
<gene>
    <name evidence="2" type="ORF">MSBRM_0002</name>
</gene>
<dbReference type="KEGG" id="mby:MSBRM_0002"/>
<keyword evidence="2" id="KW-0614">Plasmid</keyword>
<feature type="domain" description="PKD" evidence="1">
    <location>
        <begin position="921"/>
        <end position="971"/>
    </location>
</feature>
<sequence length="1380" mass="147731">MGSSQEVQIVMDEVPAGLAGFNITISVSDPEIAEITEVSFPDWNLIPENSTVPSSSVWIRGIDLGETVNSNDVNVSLGNITITGKQAGTAGLNIQPELITADGGSTINSVVNPGEINVLDIESDTEFPIINSVDLDDYTPNTGNSILVTVDTTDNVGVSEVKANDVSLVHQSGNIWSGSIVAVEGTHSVNVSSEDAAGNVAWNNDTSYTATTPELPDTEFPVINSVDLDDYTPNTGNSILVTVDTTDNVGVSEVKANDVSLVHQSGNIWSGSIVAVEGTHSVNVSSEDAAGNVAWNNDTSYTATTPELPDTEFPVINSVDLDDYTPNTGNSILVTVDTTDNVGVSEVKANDVSLVHQSGNIWSGSIVAVEGTHSVNVSSEDAAGNVAWNNDTSYTATTPDPTSSEGELQLWTFDAGKVSDIPDNIYTANPINSTSNVSLAYNSTLGSIDSSCWNNDSGETYITGAYPAVNENLTFTIGVDSSSEWSYGYIHTSVANLGIRHALDGSYWVKSYWTSDNGSQLNSSFQIPASSVVKNKVTVSIHSNDSTRTNVVTAGSGMSVTTPYTTEKTRKLPYTNVIQPLIYLDLWANNEGDWVNMHLYNITQSIPRDMITPYARNDIMAFGFDYPNVANNQNGTDLLISRNQTASVYVSEANLLNSDDIDYDNSLFANGFKGCIHFHPGLASESLEDAKNTIDTQTTLMENTLGLTPASWSSTENNDNITHAIYVYNKYGSLYRNGPMGMDFIPNVNTLSNETWDWWSVSSAHGAISPCFTHETDNYPAVQYSIDPDLFKTFVLNLNSNGIDLVDFSKWYYSSMAQTATTDVLQSDENNLKFQLNTSGGYSVNINVRTTISPSSLDCDGVSVPFDQTSDGIQFMSVGNGTYTLKNSMPVRPVANFSTNVSEGYAPLIVQFTDLSTNAESVSWDFENDGVTDTNKSNPVHEFTTAGTYTVNLTASNANGTNSKLGTITVTENPESVLPVANFSTNVSEGYAPLIVQFTDLSTNAESVSWDFENDGVTDTNKSNPVHEFTTAGTYTVNLTASNANGTNSKLGTITVTEKPESVLPVANFTASLTVQFTDISTNNPTQWEWNFGDGTSSTEQNPVHVYGSEGTYTVTLVATNDAGSSYVRSMVITVTRLIPVASFTADPTEGSAPLTVQFTDTSTNSPTQWNWDFGDGNTSTEQNPVHVFSDEGMYSVTLVAINGDGSSDPRSMDIKVNRIPTPPVVNFTAQQTGPLTVQFNDTSSNSPTQWNWDFGDGSTSTDANPAHTYAVAGTYTVNLTVSNADGSDTIGKAITVTGTSASPTARFTLAPQIGRSPLTVKFTDKSVNAASIKWDFGDGTTSTESNPSHTYTTGFYIVRLTATNGDKSSTTANIVIVGR</sequence>
<dbReference type="PANTHER" id="PTHR36842">
    <property type="entry name" value="PROTEIN TOLB HOMOLOG"/>
    <property type="match status" value="1"/>
</dbReference>
<feature type="domain" description="PKD" evidence="1">
    <location>
        <begin position="1007"/>
        <end position="1057"/>
    </location>
</feature>
<dbReference type="InterPro" id="IPR000601">
    <property type="entry name" value="PKD_dom"/>
</dbReference>
<dbReference type="InterPro" id="IPR035986">
    <property type="entry name" value="PKD_dom_sf"/>
</dbReference>
<evidence type="ECO:0000313" key="3">
    <source>
        <dbReference type="Proteomes" id="UP000033033"/>
    </source>
</evidence>
<dbReference type="PANTHER" id="PTHR36842:SF1">
    <property type="entry name" value="PROTEIN TOLB"/>
    <property type="match status" value="1"/>
</dbReference>
<evidence type="ECO:0000313" key="2">
    <source>
        <dbReference type="EMBL" id="AKB53000.1"/>
    </source>
</evidence>
<feature type="domain" description="PKD" evidence="1">
    <location>
        <begin position="1070"/>
        <end position="1136"/>
    </location>
</feature>
<keyword evidence="3" id="KW-1185">Reference proteome</keyword>
<dbReference type="FunFam" id="2.60.40.10:FF:000270">
    <property type="entry name" value="Cell surface protein"/>
    <property type="match status" value="5"/>
</dbReference>
<dbReference type="SUPFAM" id="SSF49299">
    <property type="entry name" value="PKD domain"/>
    <property type="match status" value="6"/>
</dbReference>